<keyword evidence="1" id="KW-1133">Transmembrane helix</keyword>
<keyword evidence="1" id="KW-0472">Membrane</keyword>
<name>A0A4Q0M3L6_9SPHI</name>
<feature type="transmembrane region" description="Helical" evidence="1">
    <location>
        <begin position="101"/>
        <end position="119"/>
    </location>
</feature>
<dbReference type="EMBL" id="RXOC01000020">
    <property type="protein sequence ID" value="RXF67176.1"/>
    <property type="molecule type" value="Genomic_DNA"/>
</dbReference>
<organism evidence="2 3">
    <name type="scientific">Arcticibacter tournemirensis</name>
    <dbReference type="NCBI Taxonomy" id="699437"/>
    <lineage>
        <taxon>Bacteria</taxon>
        <taxon>Pseudomonadati</taxon>
        <taxon>Bacteroidota</taxon>
        <taxon>Sphingobacteriia</taxon>
        <taxon>Sphingobacteriales</taxon>
        <taxon>Sphingobacteriaceae</taxon>
        <taxon>Arcticibacter</taxon>
    </lineage>
</organism>
<dbReference type="Proteomes" id="UP000290848">
    <property type="component" value="Unassembled WGS sequence"/>
</dbReference>
<accession>A0A4Q0M3L6</accession>
<sequence>MKKVYFTLAAILLLMLAGVFYYVDPATSDLYPTCLFHKFTGLQCPGCGSQRAIHAILNGRFSEAAHDNLLLVISLPFLLAYIGSTARGTLMAKGPGTPFQFNLTMRLIAGAAIIAFWVIRNIY</sequence>
<evidence type="ECO:0000313" key="3">
    <source>
        <dbReference type="Proteomes" id="UP000290848"/>
    </source>
</evidence>
<evidence type="ECO:0000256" key="1">
    <source>
        <dbReference type="SAM" id="Phobius"/>
    </source>
</evidence>
<dbReference type="Pfam" id="PF10825">
    <property type="entry name" value="DUF2752"/>
    <property type="match status" value="1"/>
</dbReference>
<feature type="transmembrane region" description="Helical" evidence="1">
    <location>
        <begin position="5"/>
        <end position="23"/>
    </location>
</feature>
<feature type="transmembrane region" description="Helical" evidence="1">
    <location>
        <begin position="69"/>
        <end position="89"/>
    </location>
</feature>
<evidence type="ECO:0000313" key="2">
    <source>
        <dbReference type="EMBL" id="RXF67176.1"/>
    </source>
</evidence>
<dbReference type="InterPro" id="IPR021215">
    <property type="entry name" value="DUF2752"/>
</dbReference>
<gene>
    <name evidence="2" type="ORF">EKH83_20620</name>
</gene>
<comment type="caution">
    <text evidence="2">The sequence shown here is derived from an EMBL/GenBank/DDBJ whole genome shotgun (WGS) entry which is preliminary data.</text>
</comment>
<protein>
    <submittedName>
        <fullName evidence="2">DUF2752 domain-containing protein</fullName>
    </submittedName>
</protein>
<dbReference type="AlphaFoldDB" id="A0A4Q0M3L6"/>
<reference evidence="2 3" key="1">
    <citation type="submission" date="2018-12" db="EMBL/GenBank/DDBJ databases">
        <title>The Draft Genome Sequence of the Soil Bacterium Pedobacter tournemirensis R1.</title>
        <authorList>
            <person name="He J."/>
        </authorList>
    </citation>
    <scope>NUCLEOTIDE SEQUENCE [LARGE SCALE GENOMIC DNA]</scope>
    <source>
        <strain evidence="2 3">R1</strain>
    </source>
</reference>
<proteinExistence type="predicted"/>
<keyword evidence="1" id="KW-0812">Transmembrane</keyword>
<dbReference type="RefSeq" id="WP_128771359.1">
    <property type="nucleotide sequence ID" value="NZ_RXOC01000020.1"/>
</dbReference>